<evidence type="ECO:0000256" key="5">
    <source>
        <dbReference type="ARBA" id="ARBA00023136"/>
    </source>
</evidence>
<accession>A0AAU9PEF3</accession>
<keyword evidence="5 6" id="KW-0472">Membrane</keyword>
<comment type="caution">
    <text evidence="7">The sequence shown here is derived from an EMBL/GenBank/DDBJ whole genome shotgun (WGS) entry which is preliminary data.</text>
</comment>
<gene>
    <name evidence="7" type="ORF">LVIROSA_LOCUS34068</name>
</gene>
<evidence type="ECO:0000256" key="6">
    <source>
        <dbReference type="SAM" id="Phobius"/>
    </source>
</evidence>
<keyword evidence="3 6" id="KW-0812">Transmembrane</keyword>
<evidence type="ECO:0000313" key="7">
    <source>
        <dbReference type="EMBL" id="CAH1448529.1"/>
    </source>
</evidence>
<evidence type="ECO:0008006" key="9">
    <source>
        <dbReference type="Google" id="ProtNLM"/>
    </source>
</evidence>
<feature type="transmembrane region" description="Helical" evidence="6">
    <location>
        <begin position="395"/>
        <end position="420"/>
    </location>
</feature>
<evidence type="ECO:0000256" key="4">
    <source>
        <dbReference type="ARBA" id="ARBA00022989"/>
    </source>
</evidence>
<evidence type="ECO:0000313" key="8">
    <source>
        <dbReference type="Proteomes" id="UP001157418"/>
    </source>
</evidence>
<keyword evidence="4 6" id="KW-1133">Transmembrane helix</keyword>
<comment type="subcellular location">
    <subcellularLocation>
        <location evidence="1">Membrane</location>
        <topology evidence="1">Multi-pass membrane protein</topology>
    </subcellularLocation>
</comment>
<dbReference type="InterPro" id="IPR012926">
    <property type="entry name" value="TMEM120A/B"/>
</dbReference>
<evidence type="ECO:0000256" key="2">
    <source>
        <dbReference type="ARBA" id="ARBA00009700"/>
    </source>
</evidence>
<sequence length="445" mass="50942">MKFGSARNGFGKVQCCFGFSAHLNKYMDHCVLKIRHRRRRFLAGNLPSLFNSRSNQFSENWVESRSIVDLFEMGDSTATVSGGDNNTSERNAAEEVCRIVEQSKELQESAATLISRNSQEEASLRQRALALDSSIKRLHSYIASSVKKGNLDPKDAEKLVDELTRASYTLSEGDAAAFLPSKSYGRFLKMFLGPINVHATRKDVQLKVKEEYNNFRDRTAYLFLFFPSLLLLLRSWVWNGCFPALPVQMYQAWLLFLYTGLALRENILRVNGSDIRPWWIYHHYCAMLMALISLTWEIERQPDCSQKQKGIQLFLKWAIMQGVAMLLQNRYQRQRLYTRIALGKARRMDVVWGETAGVEGQIWLLYPILFVLQAFEAYVGLLLLKTAVVGVVSEWQVVTCGVLLIIMAVGNFTNTVKTLVSKSRVKAKMKKGLLCFTLLNRFYFL</sequence>
<feature type="transmembrane region" description="Helical" evidence="6">
    <location>
        <begin position="310"/>
        <end position="327"/>
    </location>
</feature>
<dbReference type="GO" id="GO:0016020">
    <property type="term" value="C:membrane"/>
    <property type="evidence" value="ECO:0007669"/>
    <property type="project" value="UniProtKB-SubCell"/>
</dbReference>
<dbReference type="PANTHER" id="PTHR21433">
    <property type="entry name" value="TRANSMEMBRANE PROTEIN INDUCED BY TUMOR NECROSIS FACTOR ALPHA"/>
    <property type="match status" value="1"/>
</dbReference>
<comment type="similarity">
    <text evidence="2">Belongs to the TMEM120 family.</text>
</comment>
<proteinExistence type="inferred from homology"/>
<keyword evidence="8" id="KW-1185">Reference proteome</keyword>
<feature type="transmembrane region" description="Helical" evidence="6">
    <location>
        <begin position="279"/>
        <end position="298"/>
    </location>
</feature>
<protein>
    <recommendedName>
        <fullName evidence="9">TMPIT-like protein</fullName>
    </recommendedName>
</protein>
<organism evidence="7 8">
    <name type="scientific">Lactuca virosa</name>
    <dbReference type="NCBI Taxonomy" id="75947"/>
    <lineage>
        <taxon>Eukaryota</taxon>
        <taxon>Viridiplantae</taxon>
        <taxon>Streptophyta</taxon>
        <taxon>Embryophyta</taxon>
        <taxon>Tracheophyta</taxon>
        <taxon>Spermatophyta</taxon>
        <taxon>Magnoliopsida</taxon>
        <taxon>eudicotyledons</taxon>
        <taxon>Gunneridae</taxon>
        <taxon>Pentapetalae</taxon>
        <taxon>asterids</taxon>
        <taxon>campanulids</taxon>
        <taxon>Asterales</taxon>
        <taxon>Asteraceae</taxon>
        <taxon>Cichorioideae</taxon>
        <taxon>Cichorieae</taxon>
        <taxon>Lactucinae</taxon>
        <taxon>Lactuca</taxon>
    </lineage>
</organism>
<evidence type="ECO:0000256" key="3">
    <source>
        <dbReference type="ARBA" id="ARBA00022692"/>
    </source>
</evidence>
<dbReference type="AlphaFoldDB" id="A0AAU9PEF3"/>
<dbReference type="PANTHER" id="PTHR21433:SF6">
    <property type="entry name" value="TMPIT-LIKE PROTEIN-RELATED"/>
    <property type="match status" value="1"/>
</dbReference>
<dbReference type="EMBL" id="CAKMRJ010005634">
    <property type="protein sequence ID" value="CAH1448529.1"/>
    <property type="molecule type" value="Genomic_DNA"/>
</dbReference>
<dbReference type="Pfam" id="PF07851">
    <property type="entry name" value="TMEM120A-B"/>
    <property type="match status" value="1"/>
</dbReference>
<name>A0AAU9PEF3_9ASTR</name>
<dbReference type="Proteomes" id="UP001157418">
    <property type="component" value="Unassembled WGS sequence"/>
</dbReference>
<evidence type="ECO:0000256" key="1">
    <source>
        <dbReference type="ARBA" id="ARBA00004141"/>
    </source>
</evidence>
<reference evidence="7 8" key="1">
    <citation type="submission" date="2022-01" db="EMBL/GenBank/DDBJ databases">
        <authorList>
            <person name="Xiong W."/>
            <person name="Schranz E."/>
        </authorList>
    </citation>
    <scope>NUCLEOTIDE SEQUENCE [LARGE SCALE GENOMIC DNA]</scope>
</reference>
<feature type="transmembrane region" description="Helical" evidence="6">
    <location>
        <begin position="363"/>
        <end position="383"/>
    </location>
</feature>